<evidence type="ECO:0000313" key="1">
    <source>
        <dbReference type="EMBL" id="KAJ4971209.1"/>
    </source>
</evidence>
<name>A0A9Q0KIN7_9MAGN</name>
<dbReference type="Proteomes" id="UP001141806">
    <property type="component" value="Unassembled WGS sequence"/>
</dbReference>
<accession>A0A9Q0KIN7</accession>
<protein>
    <submittedName>
        <fullName evidence="1">Uncharacterized protein</fullName>
    </submittedName>
</protein>
<dbReference type="AlphaFoldDB" id="A0A9Q0KIN7"/>
<organism evidence="1 2">
    <name type="scientific">Protea cynaroides</name>
    <dbReference type="NCBI Taxonomy" id="273540"/>
    <lineage>
        <taxon>Eukaryota</taxon>
        <taxon>Viridiplantae</taxon>
        <taxon>Streptophyta</taxon>
        <taxon>Embryophyta</taxon>
        <taxon>Tracheophyta</taxon>
        <taxon>Spermatophyta</taxon>
        <taxon>Magnoliopsida</taxon>
        <taxon>Proteales</taxon>
        <taxon>Proteaceae</taxon>
        <taxon>Protea</taxon>
    </lineage>
</organism>
<dbReference type="PANTHER" id="PTHR34569:SF2">
    <property type="entry name" value="EXPRESSED PROTEIN"/>
    <property type="match status" value="1"/>
</dbReference>
<keyword evidence="2" id="KW-1185">Reference proteome</keyword>
<proteinExistence type="predicted"/>
<reference evidence="1" key="1">
    <citation type="journal article" date="2023" name="Plant J.">
        <title>The genome of the king protea, Protea cynaroides.</title>
        <authorList>
            <person name="Chang J."/>
            <person name="Duong T.A."/>
            <person name="Schoeman C."/>
            <person name="Ma X."/>
            <person name="Roodt D."/>
            <person name="Barker N."/>
            <person name="Li Z."/>
            <person name="Van de Peer Y."/>
            <person name="Mizrachi E."/>
        </authorList>
    </citation>
    <scope>NUCLEOTIDE SEQUENCE</scope>
    <source>
        <tissue evidence="1">Young leaves</tissue>
    </source>
</reference>
<sequence length="176" mass="20081">MMGKIMPEPVLQRRNSIASSVIPSKLNLSSNDHEKLSRFGVVNGERKVLHTVDDLELVSLLSRSKTNYTSLKDLMPSSLGIQSPRAVPGAETGYEICIKNRLVKQAAWAYLQPNTLVPGSSGRHFFERIWSRFSSEYLKNSFNACLEFLDGHVIQMIKRAFDRLFGLIWLGWNRRR</sequence>
<comment type="caution">
    <text evidence="1">The sequence shown here is derived from an EMBL/GenBank/DDBJ whole genome shotgun (WGS) entry which is preliminary data.</text>
</comment>
<dbReference type="PANTHER" id="PTHR34569">
    <property type="entry name" value="EXPRESSED PROTEIN"/>
    <property type="match status" value="1"/>
</dbReference>
<dbReference type="OrthoDB" id="1700296at2759"/>
<gene>
    <name evidence="1" type="ORF">NE237_004308</name>
</gene>
<dbReference type="EMBL" id="JAMYWD010000005">
    <property type="protein sequence ID" value="KAJ4971209.1"/>
    <property type="molecule type" value="Genomic_DNA"/>
</dbReference>
<evidence type="ECO:0000313" key="2">
    <source>
        <dbReference type="Proteomes" id="UP001141806"/>
    </source>
</evidence>